<keyword evidence="3" id="KW-1185">Reference proteome</keyword>
<evidence type="ECO:0000313" key="2">
    <source>
        <dbReference type="EMBL" id="ORC15161.1"/>
    </source>
</evidence>
<name>A0A1Y1RLD9_9MICC</name>
<proteinExistence type="predicted"/>
<dbReference type="PANTHER" id="PTHR30399">
    <property type="entry name" value="UNCHARACTERIZED PROTEIN YGJP"/>
    <property type="match status" value="1"/>
</dbReference>
<dbReference type="OrthoDB" id="9811177at2"/>
<dbReference type="GO" id="GO:0016787">
    <property type="term" value="F:hydrolase activity"/>
    <property type="evidence" value="ECO:0007669"/>
    <property type="project" value="UniProtKB-KW"/>
</dbReference>
<feature type="domain" description="YgjP-like metallopeptidase" evidence="1">
    <location>
        <begin position="107"/>
        <end position="173"/>
    </location>
</feature>
<gene>
    <name evidence="2" type="ORF">A7979_08135</name>
</gene>
<sequence>MATRTEVLPATENRPEVEVVRSARRTRTVQAQPLPGGKVRLLVPARATRGEVEEYLAHLLPKVAARRAHRAARSRRDASDDFLGERARYLRETYLPEAPAPASVRWVTNQKRRWGSATPGERTIRISHVLQGAPDYALDSVIFHELCHLVEPNHSSAFRVLEARYPHLEKARGFLEGVTFGQRPQEGS</sequence>
<dbReference type="Gene3D" id="3.30.2010.10">
    <property type="entry name" value="Metalloproteases ('zincins'), catalytic domain"/>
    <property type="match status" value="1"/>
</dbReference>
<dbReference type="Pfam" id="PF01863">
    <property type="entry name" value="YgjP-like"/>
    <property type="match status" value="1"/>
</dbReference>
<organism evidence="2 3">
    <name type="scientific">Rothia nasimurium</name>
    <dbReference type="NCBI Taxonomy" id="85336"/>
    <lineage>
        <taxon>Bacteria</taxon>
        <taxon>Bacillati</taxon>
        <taxon>Actinomycetota</taxon>
        <taxon>Actinomycetes</taxon>
        <taxon>Micrococcales</taxon>
        <taxon>Micrococcaceae</taxon>
        <taxon>Rothia</taxon>
    </lineage>
</organism>
<comment type="caution">
    <text evidence="2">The sequence shown here is derived from an EMBL/GenBank/DDBJ whole genome shotgun (WGS) entry which is preliminary data.</text>
</comment>
<dbReference type="RefSeq" id="WP_083093795.1">
    <property type="nucleotide sequence ID" value="NZ_LXWF01000045.1"/>
</dbReference>
<dbReference type="EMBL" id="LXWF01000045">
    <property type="protein sequence ID" value="ORC15161.1"/>
    <property type="molecule type" value="Genomic_DNA"/>
</dbReference>
<dbReference type="Proteomes" id="UP000192359">
    <property type="component" value="Unassembled WGS sequence"/>
</dbReference>
<dbReference type="InterPro" id="IPR053136">
    <property type="entry name" value="UTP_pyrophosphatase-like"/>
</dbReference>
<dbReference type="CDD" id="cd07344">
    <property type="entry name" value="M48_yhfN_like"/>
    <property type="match status" value="1"/>
</dbReference>
<reference evidence="2 3" key="1">
    <citation type="submission" date="2016-05" db="EMBL/GenBank/DDBJ databases">
        <title>Draft genome sequence of a porcine commensal Rothia nasimurium.</title>
        <authorList>
            <person name="Gaiser R.A."/>
            <person name="Van Baarlen P."/>
            <person name="Wells J.M."/>
        </authorList>
    </citation>
    <scope>NUCLEOTIDE SEQUENCE [LARGE SCALE GENOMIC DNA]</scope>
    <source>
        <strain evidence="2 3">PT-32</strain>
    </source>
</reference>
<evidence type="ECO:0000313" key="3">
    <source>
        <dbReference type="Proteomes" id="UP000192359"/>
    </source>
</evidence>
<protein>
    <submittedName>
        <fullName evidence="2">Metal-dependent hydrolase</fullName>
    </submittedName>
</protein>
<evidence type="ECO:0000259" key="1">
    <source>
        <dbReference type="Pfam" id="PF01863"/>
    </source>
</evidence>
<dbReference type="InterPro" id="IPR002725">
    <property type="entry name" value="YgjP-like_metallopeptidase"/>
</dbReference>
<dbReference type="AlphaFoldDB" id="A0A1Y1RLD9"/>
<keyword evidence="2" id="KW-0378">Hydrolase</keyword>
<dbReference type="PANTHER" id="PTHR30399:SF1">
    <property type="entry name" value="UTP PYROPHOSPHATASE"/>
    <property type="match status" value="1"/>
</dbReference>
<accession>A0A1Y1RLD9</accession>